<dbReference type="AlphaFoldDB" id="A0A081N0D0"/>
<reference evidence="1 2" key="1">
    <citation type="submission" date="2014-06" db="EMBL/GenBank/DDBJ databases">
        <title>Whole Genome Sequences of Three Symbiotic Endozoicomonas Bacteria.</title>
        <authorList>
            <person name="Neave M.J."/>
            <person name="Apprill A."/>
            <person name="Voolstra C.R."/>
        </authorList>
    </citation>
    <scope>NUCLEOTIDE SEQUENCE [LARGE SCALE GENOMIC DNA]</scope>
    <source>
        <strain evidence="1 2">LMG 24815</strain>
    </source>
</reference>
<dbReference type="Proteomes" id="UP000028006">
    <property type="component" value="Unassembled WGS sequence"/>
</dbReference>
<evidence type="ECO:0000313" key="1">
    <source>
        <dbReference type="EMBL" id="KEQ11903.1"/>
    </source>
</evidence>
<protein>
    <recommendedName>
        <fullName evidence="3">Lipoprotein</fullName>
    </recommendedName>
</protein>
<sequence>MLKPKTVSNHSVFTLLVLFLLAGCQSSSVPSLYREGLPGTASWAVLPFVNYTESENVSDQVEKILMVLLPSNGIDEPELYPEFLVTSANNVLTDAHKVQSGRQWAFQNGVSFAFTGTVNEWMFDDEGRPHVALSLTVMDVRSDETLWSISGASEGLPGDDLFAVSRGLINDLLRSLPVNRRL</sequence>
<evidence type="ECO:0000313" key="2">
    <source>
        <dbReference type="Proteomes" id="UP000028006"/>
    </source>
</evidence>
<dbReference type="Gene3D" id="3.40.50.10610">
    <property type="entry name" value="ABC-type transport auxiliary lipoprotein component"/>
    <property type="match status" value="1"/>
</dbReference>
<organism evidence="1 2">
    <name type="scientific">Endozoicomonas montiporae</name>
    <dbReference type="NCBI Taxonomy" id="1027273"/>
    <lineage>
        <taxon>Bacteria</taxon>
        <taxon>Pseudomonadati</taxon>
        <taxon>Pseudomonadota</taxon>
        <taxon>Gammaproteobacteria</taxon>
        <taxon>Oceanospirillales</taxon>
        <taxon>Endozoicomonadaceae</taxon>
        <taxon>Endozoicomonas</taxon>
    </lineage>
</organism>
<comment type="caution">
    <text evidence="1">The sequence shown here is derived from an EMBL/GenBank/DDBJ whole genome shotgun (WGS) entry which is preliminary data.</text>
</comment>
<evidence type="ECO:0008006" key="3">
    <source>
        <dbReference type="Google" id="ProtNLM"/>
    </source>
</evidence>
<keyword evidence="2" id="KW-1185">Reference proteome</keyword>
<accession>A0A081N0D0</accession>
<dbReference type="EMBL" id="JOKG01000005">
    <property type="protein sequence ID" value="KEQ11903.1"/>
    <property type="molecule type" value="Genomic_DNA"/>
</dbReference>
<gene>
    <name evidence="1" type="ORF">GZ77_22565</name>
</gene>
<proteinExistence type="predicted"/>
<dbReference type="eggNOG" id="COG5616">
    <property type="taxonomic scope" value="Bacteria"/>
</dbReference>
<dbReference type="PROSITE" id="PS51257">
    <property type="entry name" value="PROKAR_LIPOPROTEIN"/>
    <property type="match status" value="1"/>
</dbReference>
<name>A0A081N0D0_9GAMM</name>
<dbReference type="RefSeq" id="WP_034879044.1">
    <property type="nucleotide sequence ID" value="NZ_JOKG01000005.1"/>
</dbReference>